<feature type="compositionally biased region" description="Basic and acidic residues" evidence="1">
    <location>
        <begin position="56"/>
        <end position="68"/>
    </location>
</feature>
<dbReference type="EMBL" id="LRPN01000039">
    <property type="protein sequence ID" value="KWZ83341.1"/>
    <property type="molecule type" value="Genomic_DNA"/>
</dbReference>
<reference evidence="4" key="1">
    <citation type="submission" date="2016-01" db="EMBL/GenBank/DDBJ databases">
        <authorList>
            <person name="Mitreva M."/>
            <person name="Pepin K.H."/>
            <person name="Mihindukulasuriya K.A."/>
            <person name="Fulton R."/>
            <person name="Fronick C."/>
            <person name="O'Laughlin M."/>
            <person name="Miner T."/>
            <person name="Herter B."/>
            <person name="Rosa B.A."/>
            <person name="Cordes M."/>
            <person name="Tomlinson C."/>
            <person name="Wollam A."/>
            <person name="Palsikar V.B."/>
            <person name="Mardis E.R."/>
            <person name="Wilson R.K."/>
        </authorList>
    </citation>
    <scope>NUCLEOTIDE SEQUENCE [LARGE SCALE GENOMIC DNA]</scope>
    <source>
        <strain evidence="4">GED7749B</strain>
    </source>
</reference>
<organism evidence="3 4">
    <name type="scientific">Heyndrickxia coagulans</name>
    <name type="common">Weizmannia coagulans</name>
    <dbReference type="NCBI Taxonomy" id="1398"/>
    <lineage>
        <taxon>Bacteria</taxon>
        <taxon>Bacillati</taxon>
        <taxon>Bacillota</taxon>
        <taxon>Bacilli</taxon>
        <taxon>Bacillales</taxon>
        <taxon>Bacillaceae</taxon>
        <taxon>Heyndrickxia</taxon>
    </lineage>
</organism>
<dbReference type="RefSeq" id="WP_061086646.1">
    <property type="nucleotide sequence ID" value="NZ_KQ955817.1"/>
</dbReference>
<dbReference type="InterPro" id="IPR003607">
    <property type="entry name" value="HD/PDEase_dom"/>
</dbReference>
<dbReference type="AlphaFoldDB" id="A0A133KUV5"/>
<evidence type="ECO:0000259" key="2">
    <source>
        <dbReference type="PROSITE" id="PS51832"/>
    </source>
</evidence>
<dbReference type="Gene3D" id="1.10.3210.10">
    <property type="entry name" value="Hypothetical protein af1432"/>
    <property type="match status" value="1"/>
</dbReference>
<dbReference type="CDD" id="cd00077">
    <property type="entry name" value="HDc"/>
    <property type="match status" value="1"/>
</dbReference>
<accession>A0A133KUV5</accession>
<feature type="domain" description="HD-GYP" evidence="2">
    <location>
        <begin position="116"/>
        <end position="312"/>
    </location>
</feature>
<dbReference type="PANTHER" id="PTHR43155:SF2">
    <property type="entry name" value="CYCLIC DI-GMP PHOSPHODIESTERASE PA4108"/>
    <property type="match status" value="1"/>
</dbReference>
<dbReference type="PANTHER" id="PTHR43155">
    <property type="entry name" value="CYCLIC DI-GMP PHOSPHODIESTERASE PA4108-RELATED"/>
    <property type="match status" value="1"/>
</dbReference>
<evidence type="ECO:0000313" key="4">
    <source>
        <dbReference type="Proteomes" id="UP000070376"/>
    </source>
</evidence>
<name>A0A133KUV5_HEYCO</name>
<proteinExistence type="predicted"/>
<dbReference type="Pfam" id="PF13487">
    <property type="entry name" value="HD_5"/>
    <property type="match status" value="1"/>
</dbReference>
<dbReference type="PROSITE" id="PS51832">
    <property type="entry name" value="HD_GYP"/>
    <property type="match status" value="1"/>
</dbReference>
<dbReference type="SUPFAM" id="SSF109604">
    <property type="entry name" value="HD-domain/PDEase-like"/>
    <property type="match status" value="1"/>
</dbReference>
<comment type="caution">
    <text evidence="3">The sequence shown here is derived from an EMBL/GenBank/DDBJ whole genome shotgun (WGS) entry which is preliminary data.</text>
</comment>
<protein>
    <submittedName>
        <fullName evidence="3">HD domain protein</fullName>
    </submittedName>
</protein>
<evidence type="ECO:0000313" key="3">
    <source>
        <dbReference type="EMBL" id="KWZ83341.1"/>
    </source>
</evidence>
<evidence type="ECO:0000256" key="1">
    <source>
        <dbReference type="SAM" id="MobiDB-lite"/>
    </source>
</evidence>
<dbReference type="Proteomes" id="UP000070376">
    <property type="component" value="Unassembled WGS sequence"/>
</dbReference>
<dbReference type="PATRIC" id="fig|1398.22.peg.1342"/>
<dbReference type="SMART" id="SM00471">
    <property type="entry name" value="HDc"/>
    <property type="match status" value="1"/>
</dbReference>
<sequence length="356" mass="39926">MKIKVVDLVPGYCLAEDVMGKTAHPIMPKGTLLTQKMIHVLKAFGIEEVDVGRSNSRKETKESTREESQETATVPEAFREQYTAAVGSYKKMFQSWQSGSKVSVGEVRDFFIPLFELIEQDPGKIRIIHQYVTKEEYIYHHAVSVGLLSGAIAQKLQLGKGTCYQAALAGCLADAGMAKIPAPLLRKSASLTEEEYEEIRNHPVYGLKMVQHSPLLKSETKLAILQHHERLDKSGYPFGEKPDRIPILSRIVAVADVYHAIVCDHIYKKKKIPFQAIEELLEDHFGEFDIAVIHALISLVAHLTIGSKVFLSNNEEAEVLYMKPSAPIKPLVKIFSSNEMVDLESRPDLFITELIR</sequence>
<feature type="region of interest" description="Disordered" evidence="1">
    <location>
        <begin position="52"/>
        <end position="74"/>
    </location>
</feature>
<dbReference type="InterPro" id="IPR037522">
    <property type="entry name" value="HD_GYP_dom"/>
</dbReference>
<gene>
    <name evidence="3" type="ORF">HMPREF3213_01329</name>
</gene>